<evidence type="ECO:0000256" key="7">
    <source>
        <dbReference type="ARBA" id="ARBA00023170"/>
    </source>
</evidence>
<evidence type="ECO:0000256" key="6">
    <source>
        <dbReference type="ARBA" id="ARBA00023136"/>
    </source>
</evidence>
<dbReference type="KEGG" id="bdr:105233097"/>
<feature type="transmembrane region" description="Helical" evidence="9">
    <location>
        <begin position="270"/>
        <end position="291"/>
    </location>
</feature>
<dbReference type="GeneID" id="105233097"/>
<accession>A0A6I9VLX3</accession>
<keyword evidence="8" id="KW-0807">Transducer</keyword>
<protein>
    <recommendedName>
        <fullName evidence="8">Gustatory receptor</fullName>
    </recommendedName>
</protein>
<comment type="function">
    <text evidence="8">Plays a role in the sugar gustatory response.</text>
</comment>
<evidence type="ECO:0000256" key="8">
    <source>
        <dbReference type="PIRNR" id="PIRNR038981"/>
    </source>
</evidence>
<feature type="transmembrane region" description="Helical" evidence="9">
    <location>
        <begin position="57"/>
        <end position="75"/>
    </location>
</feature>
<evidence type="ECO:0000256" key="3">
    <source>
        <dbReference type="ARBA" id="ARBA00022475"/>
    </source>
</evidence>
<comment type="similarity">
    <text evidence="2">Belongs to the insect chemoreceptor superfamily. Gustatory receptor (GR) family. Gr5a subfamily.</text>
</comment>
<keyword evidence="7 8" id="KW-0675">Receptor</keyword>
<feature type="transmembrane region" description="Helical" evidence="9">
    <location>
        <begin position="179"/>
        <end position="198"/>
    </location>
</feature>
<dbReference type="PIRSF" id="PIRSF038981">
    <property type="entry name" value="GRP"/>
    <property type="match status" value="1"/>
</dbReference>
<keyword evidence="3" id="KW-1003">Cell membrane</keyword>
<dbReference type="AlphaFoldDB" id="A0A6I9VLX3"/>
<feature type="transmembrane region" description="Helical" evidence="9">
    <location>
        <begin position="342"/>
        <end position="361"/>
    </location>
</feature>
<keyword evidence="4 9" id="KW-0812">Transmembrane</keyword>
<gene>
    <name evidence="11" type="primary">LOC105233097</name>
</gene>
<comment type="subcellular location">
    <subcellularLocation>
        <location evidence="1">Cell membrane</location>
        <topology evidence="1">Multi-pass membrane protein</topology>
    </subcellularLocation>
</comment>
<evidence type="ECO:0000256" key="2">
    <source>
        <dbReference type="ARBA" id="ARBA00005327"/>
    </source>
</evidence>
<keyword evidence="10" id="KW-1185">Reference proteome</keyword>
<feature type="transmembrane region" description="Helical" evidence="9">
    <location>
        <begin position="110"/>
        <end position="134"/>
    </location>
</feature>
<organism evidence="10 11">
    <name type="scientific">Bactrocera dorsalis</name>
    <name type="common">Oriental fruit fly</name>
    <name type="synonym">Dacus dorsalis</name>
    <dbReference type="NCBI Taxonomy" id="27457"/>
    <lineage>
        <taxon>Eukaryota</taxon>
        <taxon>Metazoa</taxon>
        <taxon>Ecdysozoa</taxon>
        <taxon>Arthropoda</taxon>
        <taxon>Hexapoda</taxon>
        <taxon>Insecta</taxon>
        <taxon>Pterygota</taxon>
        <taxon>Neoptera</taxon>
        <taxon>Endopterygota</taxon>
        <taxon>Diptera</taxon>
        <taxon>Brachycera</taxon>
        <taxon>Muscomorpha</taxon>
        <taxon>Tephritoidea</taxon>
        <taxon>Tephritidae</taxon>
        <taxon>Bactrocera</taxon>
        <taxon>Bactrocera</taxon>
    </lineage>
</organism>
<dbReference type="GO" id="GO:0005886">
    <property type="term" value="C:plasma membrane"/>
    <property type="evidence" value="ECO:0007669"/>
    <property type="project" value="UniProtKB-SubCell"/>
</dbReference>
<dbReference type="RefSeq" id="XP_011213355.2">
    <property type="nucleotide sequence ID" value="XM_011215053.2"/>
</dbReference>
<feature type="transmembrane region" description="Helical" evidence="9">
    <location>
        <begin position="146"/>
        <end position="167"/>
    </location>
</feature>
<keyword evidence="6 9" id="KW-0472">Membrane</keyword>
<proteinExistence type="inferred from homology"/>
<dbReference type="InterPro" id="IPR009318">
    <property type="entry name" value="Gustatory_rcpt"/>
</dbReference>
<feature type="transmembrane region" description="Helical" evidence="9">
    <location>
        <begin position="24"/>
        <end position="45"/>
    </location>
</feature>
<dbReference type="InParanoid" id="A0A6I9VLX3"/>
<dbReference type="GO" id="GO:0007165">
    <property type="term" value="P:signal transduction"/>
    <property type="evidence" value="ECO:0007669"/>
    <property type="project" value="UniProtKB-KW"/>
</dbReference>
<keyword evidence="5 9" id="KW-1133">Transmembrane helix</keyword>
<evidence type="ECO:0000313" key="10">
    <source>
        <dbReference type="Proteomes" id="UP001652620"/>
    </source>
</evidence>
<evidence type="ECO:0000256" key="9">
    <source>
        <dbReference type="SAM" id="Phobius"/>
    </source>
</evidence>
<dbReference type="Proteomes" id="UP001652620">
    <property type="component" value="Chromosome 5"/>
</dbReference>
<dbReference type="FunCoup" id="A0A6I9VLX3">
    <property type="interactions" value="34"/>
</dbReference>
<dbReference type="Pfam" id="PF06151">
    <property type="entry name" value="Trehalose_recp"/>
    <property type="match status" value="1"/>
</dbReference>
<dbReference type="PANTHER" id="PTHR21421">
    <property type="entry name" value="GUSTATORY RECEPTOR"/>
    <property type="match status" value="1"/>
</dbReference>
<feature type="transmembrane region" description="Helical" evidence="9">
    <location>
        <begin position="237"/>
        <end position="258"/>
    </location>
</feature>
<evidence type="ECO:0000256" key="5">
    <source>
        <dbReference type="ARBA" id="ARBA00022989"/>
    </source>
</evidence>
<evidence type="ECO:0000256" key="1">
    <source>
        <dbReference type="ARBA" id="ARBA00004651"/>
    </source>
</evidence>
<evidence type="ECO:0000313" key="11">
    <source>
        <dbReference type="RefSeq" id="XP_011213355.2"/>
    </source>
</evidence>
<sequence>MPVRGILAATAKGLSFSWISFRTYYCLIYTLLTTACTGLTLNMTVRSALEVDSISPLVFHVNALLVSIGFLRLAGKWPQLMRKWQRVELLMPAHQSWREREALSVRVHKVTFVLISLSLTEHLLSTISAIHFAIHCATQSDAVESYFTAVSSHIFLVFDYSTWLAWFGKILNVFMTFGWSYMDVFLMIIGIGLSSLFGQVQSGLELIKGQVMPESYWTRTRLQYRLICDLIEQVDSAVSGITMLSFANNLFFVCIQLLRSINKMASISHFIYFYASLSFLLGRTLAVSLYLSEVNERSREPLGFIKHVPKEGYCAEVDRFGHEIAVDNVALTGLQYFNVTRGLILTVAGTIVTYELVLIQFQKEDKLWKCS</sequence>
<dbReference type="PANTHER" id="PTHR21421:SF29">
    <property type="entry name" value="GUSTATORY RECEPTOR 5A FOR TREHALOSE-RELATED"/>
    <property type="match status" value="1"/>
</dbReference>
<evidence type="ECO:0000256" key="4">
    <source>
        <dbReference type="ARBA" id="ARBA00022692"/>
    </source>
</evidence>
<name>A0A6I9VLX3_BACDO</name>
<reference evidence="11" key="1">
    <citation type="submission" date="2025-08" db="UniProtKB">
        <authorList>
            <consortium name="RefSeq"/>
        </authorList>
    </citation>
    <scope>IDENTIFICATION</scope>
    <source>
        <tissue evidence="11">Adult</tissue>
    </source>
</reference>
<dbReference type="GO" id="GO:0033041">
    <property type="term" value="F:sweet taste receptor activity"/>
    <property type="evidence" value="ECO:0007669"/>
    <property type="project" value="TreeGrafter"/>
</dbReference>
<dbReference type="OrthoDB" id="5800391at2759"/>